<evidence type="ECO:0000313" key="2">
    <source>
        <dbReference type="EMBL" id="JAH74648.1"/>
    </source>
</evidence>
<feature type="region of interest" description="Disordered" evidence="1">
    <location>
        <begin position="1"/>
        <end position="25"/>
    </location>
</feature>
<evidence type="ECO:0000256" key="1">
    <source>
        <dbReference type="SAM" id="MobiDB-lite"/>
    </source>
</evidence>
<dbReference type="EMBL" id="GBXM01033929">
    <property type="protein sequence ID" value="JAH74648.1"/>
    <property type="molecule type" value="Transcribed_RNA"/>
</dbReference>
<organism evidence="2">
    <name type="scientific">Anguilla anguilla</name>
    <name type="common">European freshwater eel</name>
    <name type="synonym">Muraena anguilla</name>
    <dbReference type="NCBI Taxonomy" id="7936"/>
    <lineage>
        <taxon>Eukaryota</taxon>
        <taxon>Metazoa</taxon>
        <taxon>Chordata</taxon>
        <taxon>Craniata</taxon>
        <taxon>Vertebrata</taxon>
        <taxon>Euteleostomi</taxon>
        <taxon>Actinopterygii</taxon>
        <taxon>Neopterygii</taxon>
        <taxon>Teleostei</taxon>
        <taxon>Anguilliformes</taxon>
        <taxon>Anguillidae</taxon>
        <taxon>Anguilla</taxon>
    </lineage>
</organism>
<dbReference type="AlphaFoldDB" id="A0A0E9VBQ6"/>
<accession>A0A0E9VBQ6</accession>
<proteinExistence type="predicted"/>
<sequence length="25" mass="2616">MDQDLGGGLNAGEASSWTKRGSHKL</sequence>
<name>A0A0E9VBQ6_ANGAN</name>
<protein>
    <submittedName>
        <fullName evidence="2">Uncharacterized protein</fullName>
    </submittedName>
</protein>
<feature type="compositionally biased region" description="Gly residues" evidence="1">
    <location>
        <begin position="1"/>
        <end position="10"/>
    </location>
</feature>
<reference evidence="2" key="1">
    <citation type="submission" date="2014-11" db="EMBL/GenBank/DDBJ databases">
        <authorList>
            <person name="Amaro Gonzalez C."/>
        </authorList>
    </citation>
    <scope>NUCLEOTIDE SEQUENCE</scope>
</reference>
<reference evidence="2" key="2">
    <citation type="journal article" date="2015" name="Fish Shellfish Immunol.">
        <title>Early steps in the European eel (Anguilla anguilla)-Vibrio vulnificus interaction in the gills: Role of the RtxA13 toxin.</title>
        <authorList>
            <person name="Callol A."/>
            <person name="Pajuelo D."/>
            <person name="Ebbesson L."/>
            <person name="Teles M."/>
            <person name="MacKenzie S."/>
            <person name="Amaro C."/>
        </authorList>
    </citation>
    <scope>NUCLEOTIDE SEQUENCE</scope>
</reference>